<protein>
    <submittedName>
        <fullName evidence="1">Uncharacterized protein</fullName>
    </submittedName>
</protein>
<dbReference type="AlphaFoldDB" id="A0AAW5RB26"/>
<name>A0AAW5RB26_ACIJU</name>
<comment type="caution">
    <text evidence="1">The sequence shown here is derived from an EMBL/GenBank/DDBJ whole genome shotgun (WGS) entry which is preliminary data.</text>
</comment>
<sequence>MQSEEYKRTRGKYQKILNTVNEISKSELASFWDQKKFLDSTLFHQIAVFAAMHFKNHDDSTYITQLLDFTKFKSTDYLKAVRWFEYRTGKSLIIIDGKLKKNSENTLKDKNYQTFGNFMREYNGPLPEVKFINKEKKEIILDSGEKESKFGREPRDEYDLIDNAPMHIGGRRVVGGYGTGKRK</sequence>
<proteinExistence type="predicted"/>
<evidence type="ECO:0000313" key="2">
    <source>
        <dbReference type="Proteomes" id="UP001208534"/>
    </source>
</evidence>
<accession>A0AAW5RB26</accession>
<gene>
    <name evidence="1" type="ORF">KTH64_06770</name>
</gene>
<dbReference type="RefSeq" id="WP_262578879.1">
    <property type="nucleotide sequence ID" value="NZ_JAHPRE010000022.1"/>
</dbReference>
<reference evidence="1" key="1">
    <citation type="submission" date="2021-06" db="EMBL/GenBank/DDBJ databases">
        <title>Propagation of a rapidly emergent carbapenem-resistant Acinetobacter baumannii lineage by various extra-hospital transmission networks.</title>
        <authorList>
            <person name="Calix J."/>
        </authorList>
    </citation>
    <scope>NUCLEOTIDE SEQUENCE</scope>
    <source>
        <strain evidence="1">WU_MDCI_Aw63</strain>
    </source>
</reference>
<evidence type="ECO:0000313" key="1">
    <source>
        <dbReference type="EMBL" id="MCU4396674.1"/>
    </source>
</evidence>
<dbReference type="EMBL" id="JAHPRE010000022">
    <property type="protein sequence ID" value="MCU4396674.1"/>
    <property type="molecule type" value="Genomic_DNA"/>
</dbReference>
<organism evidence="1 2">
    <name type="scientific">Acinetobacter junii</name>
    <dbReference type="NCBI Taxonomy" id="40215"/>
    <lineage>
        <taxon>Bacteria</taxon>
        <taxon>Pseudomonadati</taxon>
        <taxon>Pseudomonadota</taxon>
        <taxon>Gammaproteobacteria</taxon>
        <taxon>Moraxellales</taxon>
        <taxon>Moraxellaceae</taxon>
        <taxon>Acinetobacter</taxon>
    </lineage>
</organism>
<dbReference type="Proteomes" id="UP001208534">
    <property type="component" value="Unassembled WGS sequence"/>
</dbReference>